<name>A0A931BD17_9ACTN</name>
<dbReference type="EMBL" id="JADPRT010000021">
    <property type="protein sequence ID" value="MBF9073336.1"/>
    <property type="molecule type" value="Genomic_DNA"/>
</dbReference>
<dbReference type="Proteomes" id="UP000657385">
    <property type="component" value="Unassembled WGS sequence"/>
</dbReference>
<protein>
    <recommendedName>
        <fullName evidence="3">Glycolipid-binding domain-containing protein</fullName>
    </recommendedName>
</protein>
<accession>A0A931BD17</accession>
<keyword evidence="2" id="KW-1185">Reference proteome</keyword>
<proteinExistence type="predicted"/>
<evidence type="ECO:0000313" key="1">
    <source>
        <dbReference type="EMBL" id="MBF9073336.1"/>
    </source>
</evidence>
<dbReference type="AlphaFoldDB" id="A0A931BD17"/>
<comment type="caution">
    <text evidence="1">The sequence shown here is derived from an EMBL/GenBank/DDBJ whole genome shotgun (WGS) entry which is preliminary data.</text>
</comment>
<organism evidence="1 2">
    <name type="scientific">Streptacidiphilus fuscans</name>
    <dbReference type="NCBI Taxonomy" id="2789292"/>
    <lineage>
        <taxon>Bacteria</taxon>
        <taxon>Bacillati</taxon>
        <taxon>Actinomycetota</taxon>
        <taxon>Actinomycetes</taxon>
        <taxon>Kitasatosporales</taxon>
        <taxon>Streptomycetaceae</taxon>
        <taxon>Streptacidiphilus</taxon>
    </lineage>
</organism>
<reference evidence="1" key="1">
    <citation type="submission" date="2020-11" db="EMBL/GenBank/DDBJ databases">
        <title>Isolation and identification of active actinomycetes.</title>
        <authorList>
            <person name="Yu B."/>
        </authorList>
    </citation>
    <scope>NUCLEOTIDE SEQUENCE</scope>
    <source>
        <strain evidence="1">NEAU-YB345</strain>
    </source>
</reference>
<dbReference type="RefSeq" id="WP_196198307.1">
    <property type="nucleotide sequence ID" value="NZ_JADPRT010000021.1"/>
</dbReference>
<gene>
    <name evidence="1" type="ORF">I2501_35515</name>
</gene>
<evidence type="ECO:0008006" key="3">
    <source>
        <dbReference type="Google" id="ProtNLM"/>
    </source>
</evidence>
<evidence type="ECO:0000313" key="2">
    <source>
        <dbReference type="Proteomes" id="UP000657385"/>
    </source>
</evidence>
<sequence>MPSGRYSFHDTHDDTPLGDERFSCAAGPSGWRYTAQTFTTDGTLDGSVDLTLDSRSRPARLELRRNGWQVRGGALAGLTWVRTHPDDRDLSFTSEGNEKAHAFTGRSPAFLIATARMLALSEGSSARVRVVSFTEPVLAPRTLDQGWTLESIEAHTTDSGPLTVRRFRVADLETGEEGLVHLGGDVVLAAPGVELEELDTPPGPWI</sequence>